<organism evidence="5 6">
    <name type="scientific">Centropus unirufus</name>
    <dbReference type="NCBI Taxonomy" id="1118519"/>
    <lineage>
        <taxon>Eukaryota</taxon>
        <taxon>Metazoa</taxon>
        <taxon>Chordata</taxon>
        <taxon>Craniata</taxon>
        <taxon>Vertebrata</taxon>
        <taxon>Euteleostomi</taxon>
        <taxon>Archelosauria</taxon>
        <taxon>Archosauria</taxon>
        <taxon>Dinosauria</taxon>
        <taxon>Saurischia</taxon>
        <taxon>Theropoda</taxon>
        <taxon>Coelurosauria</taxon>
        <taxon>Aves</taxon>
        <taxon>Neognathae</taxon>
        <taxon>Neoaves</taxon>
        <taxon>Otidimorphae</taxon>
        <taxon>Cuculiformes</taxon>
        <taxon>Centropidae</taxon>
        <taxon>Centropus</taxon>
    </lineage>
</organism>
<keyword evidence="3" id="KW-0175">Coiled coil</keyword>
<sequence>HATGKAQHGNFLVAIKQEKGESTRTSGEKPHSEEEPVKKRGWPKGKKRKKILPNGPKAPVTGYVLNTLLNGHSHKVRPWQVHPCVGTLRHAAVLGSSQAGCQLGQGHRLCFWAPPSCGSRGRAQASLRPVPPVRKSGARIPSGGLSPAQRVPSCPQAGECSDTFSTFDVPIFTEEFLDQNKAREAELRRLRKMNTEFEEQNAILQKHTESMNCAKEKLEQELAQEERQTLALQQQLQSVRQALTASFASLPIPGTGETPTLSTLDFYMAKLHSAIESNPLQHEKLVVRIKEILSRIA</sequence>
<reference evidence="5 6" key="1">
    <citation type="submission" date="2019-09" db="EMBL/GenBank/DDBJ databases">
        <title>Bird 10,000 Genomes (B10K) Project - Family phase.</title>
        <authorList>
            <person name="Zhang G."/>
        </authorList>
    </citation>
    <scope>NUCLEOTIDE SEQUENCE [LARGE SCALE GENOMIC DNA]</scope>
    <source>
        <strain evidence="5">B10K-DU-017-25</strain>
        <tissue evidence="5">Mixed tissue sample</tissue>
    </source>
</reference>
<dbReference type="GO" id="GO:0003677">
    <property type="term" value="F:DNA binding"/>
    <property type="evidence" value="ECO:0007669"/>
    <property type="project" value="UniProtKB-KW"/>
</dbReference>
<dbReference type="AlphaFoldDB" id="A0A7K5AB46"/>
<dbReference type="InterPro" id="IPR051965">
    <property type="entry name" value="ChromReg_NeuronalGeneExpr"/>
</dbReference>
<feature type="coiled-coil region" evidence="3">
    <location>
        <begin position="180"/>
        <end position="242"/>
    </location>
</feature>
<keyword evidence="1" id="KW-0238">DNA-binding</keyword>
<gene>
    <name evidence="5" type="primary">Hmg20b</name>
    <name evidence="5" type="ORF">CENUNI_R11531</name>
</gene>
<name>A0A7K5AB46_9AVES</name>
<keyword evidence="6" id="KW-1185">Reference proteome</keyword>
<feature type="compositionally biased region" description="Basic residues" evidence="4">
    <location>
        <begin position="39"/>
        <end position="51"/>
    </location>
</feature>
<evidence type="ECO:0000313" key="5">
    <source>
        <dbReference type="EMBL" id="NWR80584.1"/>
    </source>
</evidence>
<dbReference type="EMBL" id="VYZI01001097">
    <property type="protein sequence ID" value="NWR80584.1"/>
    <property type="molecule type" value="Genomic_DNA"/>
</dbReference>
<evidence type="ECO:0000313" key="6">
    <source>
        <dbReference type="Proteomes" id="UP000517892"/>
    </source>
</evidence>
<accession>A0A7K5AB46</accession>
<dbReference type="PANTHER" id="PTHR46040">
    <property type="entry name" value="HIGH MOBILITY GROUP PROTEIN 2"/>
    <property type="match status" value="1"/>
</dbReference>
<dbReference type="GO" id="GO:0005634">
    <property type="term" value="C:nucleus"/>
    <property type="evidence" value="ECO:0007669"/>
    <property type="project" value="TreeGrafter"/>
</dbReference>
<protein>
    <submittedName>
        <fullName evidence="5">HM20B regulator</fullName>
    </submittedName>
</protein>
<feature type="region of interest" description="Disordered" evidence="4">
    <location>
        <begin position="123"/>
        <end position="152"/>
    </location>
</feature>
<keyword evidence="2" id="KW-0539">Nucleus</keyword>
<evidence type="ECO:0000256" key="4">
    <source>
        <dbReference type="SAM" id="MobiDB-lite"/>
    </source>
</evidence>
<dbReference type="GO" id="GO:0010468">
    <property type="term" value="P:regulation of gene expression"/>
    <property type="evidence" value="ECO:0007669"/>
    <property type="project" value="TreeGrafter"/>
</dbReference>
<evidence type="ECO:0000256" key="3">
    <source>
        <dbReference type="SAM" id="Coils"/>
    </source>
</evidence>
<dbReference type="PANTHER" id="PTHR46040:SF2">
    <property type="entry name" value="SWI_SNF-RELATED MATRIX-ASSOCIATED ACTIN-DEPENDENT REGULATOR OF CHROMATIN SUBFAMILY E MEMBER 1-RELATED"/>
    <property type="match status" value="1"/>
</dbReference>
<feature type="non-terminal residue" evidence="5">
    <location>
        <position position="297"/>
    </location>
</feature>
<feature type="compositionally biased region" description="Basic and acidic residues" evidence="4">
    <location>
        <begin position="16"/>
        <end position="38"/>
    </location>
</feature>
<dbReference type="Proteomes" id="UP000517892">
    <property type="component" value="Unassembled WGS sequence"/>
</dbReference>
<dbReference type="OrthoDB" id="3213154at2759"/>
<comment type="caution">
    <text evidence="5">The sequence shown here is derived from an EMBL/GenBank/DDBJ whole genome shotgun (WGS) entry which is preliminary data.</text>
</comment>
<evidence type="ECO:0000256" key="1">
    <source>
        <dbReference type="ARBA" id="ARBA00023125"/>
    </source>
</evidence>
<feature type="region of interest" description="Disordered" evidence="4">
    <location>
        <begin position="1"/>
        <end position="55"/>
    </location>
</feature>
<proteinExistence type="predicted"/>
<evidence type="ECO:0000256" key="2">
    <source>
        <dbReference type="ARBA" id="ARBA00023242"/>
    </source>
</evidence>
<feature type="non-terminal residue" evidence="5">
    <location>
        <position position="1"/>
    </location>
</feature>